<dbReference type="SUPFAM" id="SSF53955">
    <property type="entry name" value="Lysozyme-like"/>
    <property type="match status" value="1"/>
</dbReference>
<reference evidence="3" key="1">
    <citation type="journal article" date="2024" name="J. Gen. Virol.">
        <title>Novel phages of Pseudomonas syringae unveil numerous potential auxiliary metabolic genes.</title>
        <authorList>
            <person name="Feltin C."/>
            <person name="Garneau J.R."/>
            <person name="Morris C.E."/>
            <person name="Berard A."/>
            <person name="Torres-Barcelo C."/>
        </authorList>
    </citation>
    <scope>NUCLEOTIDE SEQUENCE</scope>
</reference>
<sequence length="197" mass="20788">MAVNKKLVGGSAGAVGAIVAAIFAVEGGYVNDPLDPGGETNHGITLATAQAYGYTGKMKDLDLNTATNIYVTNYINKPGYVELITLSPAVGQKLVDAGVNAGTSRSSTWFQQGLNSLNRGGVDYAKITVDGKVGPASITAYSGLVKKRGKVKACEMILKLMDAQQTNHYTSLTNLSQYTPGWIDARIGNVPLEKCRE</sequence>
<dbReference type="GO" id="GO:0004519">
    <property type="term" value="F:endonuclease activity"/>
    <property type="evidence" value="ECO:0007669"/>
    <property type="project" value="UniProtKB-KW"/>
</dbReference>
<organism evidence="3">
    <name type="scientific">Pseudomonas phage Arace01</name>
    <dbReference type="NCBI Taxonomy" id="3138526"/>
    <lineage>
        <taxon>Viruses</taxon>
    </lineage>
</organism>
<evidence type="ECO:0000313" key="3">
    <source>
        <dbReference type="EMBL" id="XAI69742.1"/>
    </source>
</evidence>
<dbReference type="InterPro" id="IPR008565">
    <property type="entry name" value="TtsA-like_GH18_dom"/>
</dbReference>
<dbReference type="Pfam" id="PF09374">
    <property type="entry name" value="PG_binding_3"/>
    <property type="match status" value="1"/>
</dbReference>
<evidence type="ECO:0000259" key="1">
    <source>
        <dbReference type="Pfam" id="PF05838"/>
    </source>
</evidence>
<gene>
    <name evidence="3" type="ORF">Arace01_00076</name>
</gene>
<name>A0AAU6VZE0_9VIRU</name>
<dbReference type="InterPro" id="IPR018537">
    <property type="entry name" value="Peptidoglycan-bd_3"/>
</dbReference>
<dbReference type="InterPro" id="IPR023346">
    <property type="entry name" value="Lysozyme-like_dom_sf"/>
</dbReference>
<dbReference type="Gene3D" id="1.20.141.10">
    <property type="entry name" value="Chitosanase, subunit A, domain 1"/>
    <property type="match status" value="1"/>
</dbReference>
<protein>
    <submittedName>
        <fullName evidence="3">Endonuclease</fullName>
    </submittedName>
</protein>
<keyword evidence="3" id="KW-0255">Endonuclease</keyword>
<keyword evidence="3" id="KW-0378">Hydrolase</keyword>
<proteinExistence type="predicted"/>
<accession>A0AAU6VZE0</accession>
<feature type="domain" description="Peptidoglycan binding" evidence="2">
    <location>
        <begin position="106"/>
        <end position="185"/>
    </location>
</feature>
<feature type="domain" description="TtsA-like Glycoside hydrolase family 108" evidence="1">
    <location>
        <begin position="20"/>
        <end position="102"/>
    </location>
</feature>
<keyword evidence="3" id="KW-0540">Nuclease</keyword>
<dbReference type="CDD" id="cd13926">
    <property type="entry name" value="N-acetylmuramidase_GH108"/>
    <property type="match status" value="1"/>
</dbReference>
<dbReference type="EMBL" id="PP179312">
    <property type="protein sequence ID" value="XAI69742.1"/>
    <property type="molecule type" value="Genomic_DNA"/>
</dbReference>
<evidence type="ECO:0000259" key="2">
    <source>
        <dbReference type="Pfam" id="PF09374"/>
    </source>
</evidence>
<dbReference type="Pfam" id="PF05838">
    <property type="entry name" value="Glyco_hydro_108"/>
    <property type="match status" value="1"/>
</dbReference>